<organism evidence="2 3">
    <name type="scientific">Gehongia tenuis</name>
    <dbReference type="NCBI Taxonomy" id="2763655"/>
    <lineage>
        <taxon>Bacteria</taxon>
        <taxon>Bacillati</taxon>
        <taxon>Bacillota</taxon>
        <taxon>Clostridia</taxon>
        <taxon>Christensenellales</taxon>
        <taxon>Christensenellaceae</taxon>
        <taxon>Gehongia</taxon>
    </lineage>
</organism>
<dbReference type="AlphaFoldDB" id="A0A926D578"/>
<feature type="transmembrane region" description="Helical" evidence="1">
    <location>
        <begin position="18"/>
        <end position="35"/>
    </location>
</feature>
<dbReference type="InterPro" id="IPR024529">
    <property type="entry name" value="ECF_trnsprt_substrate-spec"/>
</dbReference>
<dbReference type="RefSeq" id="WP_249316277.1">
    <property type="nucleotide sequence ID" value="NZ_JACRSR010000002.1"/>
</dbReference>
<dbReference type="Pfam" id="PF12822">
    <property type="entry name" value="ECF_trnsprt"/>
    <property type="match status" value="1"/>
</dbReference>
<proteinExistence type="predicted"/>
<dbReference type="GO" id="GO:0022857">
    <property type="term" value="F:transmembrane transporter activity"/>
    <property type="evidence" value="ECO:0007669"/>
    <property type="project" value="InterPro"/>
</dbReference>
<feature type="transmembrane region" description="Helical" evidence="1">
    <location>
        <begin position="47"/>
        <end position="74"/>
    </location>
</feature>
<evidence type="ECO:0000256" key="1">
    <source>
        <dbReference type="SAM" id="Phobius"/>
    </source>
</evidence>
<keyword evidence="1" id="KW-0812">Transmembrane</keyword>
<dbReference type="Gene3D" id="1.10.1760.20">
    <property type="match status" value="1"/>
</dbReference>
<keyword evidence="1" id="KW-1133">Transmembrane helix</keyword>
<dbReference type="EMBL" id="JACRSR010000002">
    <property type="protein sequence ID" value="MBC8531667.1"/>
    <property type="molecule type" value="Genomic_DNA"/>
</dbReference>
<dbReference type="Proteomes" id="UP000623172">
    <property type="component" value="Unassembled WGS sequence"/>
</dbReference>
<accession>A0A926D578</accession>
<name>A0A926D578_9FIRM</name>
<evidence type="ECO:0000313" key="2">
    <source>
        <dbReference type="EMBL" id="MBC8531667.1"/>
    </source>
</evidence>
<feature type="transmembrane region" description="Helical" evidence="1">
    <location>
        <begin position="86"/>
        <end position="105"/>
    </location>
</feature>
<dbReference type="NCBIfam" id="TIGR04518">
    <property type="entry name" value="ECF_S_folT_fam"/>
    <property type="match status" value="1"/>
</dbReference>
<keyword evidence="3" id="KW-1185">Reference proteome</keyword>
<sequence length="183" mass="20235">MTQNLCSSFKSSAKNCKSLRAITITAMFIALNLVLDRVSIQLTPELRIGVGFLTSAMIAMMFGPVMGISAGFVTEILSYVLYPRGAYFPGFTLTAMVGGLIYGLVLYRKEIKVFRAFVAKGLVNLLCNIGLNTLWLSMLQGQAVFVLLPARLLKNVILWPLESLLLFLVARAVMAIYQRMAER</sequence>
<dbReference type="InterPro" id="IPR030949">
    <property type="entry name" value="ECF_S_folate_fam"/>
</dbReference>
<feature type="transmembrane region" description="Helical" evidence="1">
    <location>
        <begin position="117"/>
        <end position="136"/>
    </location>
</feature>
<reference evidence="2" key="1">
    <citation type="submission" date="2020-08" db="EMBL/GenBank/DDBJ databases">
        <title>Genome public.</title>
        <authorList>
            <person name="Liu C."/>
            <person name="Sun Q."/>
        </authorList>
    </citation>
    <scope>NUCLEOTIDE SEQUENCE</scope>
    <source>
        <strain evidence="2">NSJ-53</strain>
    </source>
</reference>
<keyword evidence="1" id="KW-0472">Membrane</keyword>
<evidence type="ECO:0000313" key="3">
    <source>
        <dbReference type="Proteomes" id="UP000623172"/>
    </source>
</evidence>
<feature type="transmembrane region" description="Helical" evidence="1">
    <location>
        <begin position="156"/>
        <end position="177"/>
    </location>
</feature>
<gene>
    <name evidence="2" type="ORF">H8696_07365</name>
</gene>
<protein>
    <submittedName>
        <fullName evidence="2">Folate family ECF transporter S component</fullName>
    </submittedName>
</protein>
<comment type="caution">
    <text evidence="2">The sequence shown here is derived from an EMBL/GenBank/DDBJ whole genome shotgun (WGS) entry which is preliminary data.</text>
</comment>